<evidence type="ECO:0000256" key="6">
    <source>
        <dbReference type="ARBA" id="ARBA00022568"/>
    </source>
</evidence>
<sequence length="468" mass="51348">MGSIVEPWAAIAENGNANVTAKGSSRELRHGRTAHNMSSSSLRKKSDLRLVQKVPCKTLKNILSNLQEVILGTKLTLLFLAIPLAILANSYNYGRPLIFGLSLIGLTPLAERVSFLTEQLAFYTGRTVGGLLNATCGNATELIIAILALANNKVAVVKYSLLGSILSNLLLVLGTSLFFGGIANIRREQRFDRKQADVNFFLLLMGLLCHLLPLLLKYAATGEVSTSMINKMSLTLSRTSSIVMLIAYIAYLIFQLWTHRQLFEAQQDDDDAYDDEVSVEETPVIGFWSGFAWLVGMTIVIALLSEYVVDTIEDASDSWGLSVSFISIILLPIVGNAAEHAGAIIFAFKNKLDISLGVALGSATQISLFVVPLSVIVAWILGIKMDLNFNILETSSLALAIIITAFTLQVKRFALNTSLIWLTFLVNHYRLFLGRLGWNFSLHEGTGSIVMLCHHRGVFLRRPNSPTK</sequence>
<comment type="similarity">
    <text evidence="2">Belongs to the Ca(2+):cation antiporter (CaCA) (TC 2.A.19) family. Cation/proton exchanger (CAX) subfamily.</text>
</comment>
<dbReference type="InterPro" id="IPR004837">
    <property type="entry name" value="NaCa_Exmemb"/>
</dbReference>
<feature type="transmembrane region" description="Helical" evidence="12">
    <location>
        <begin position="285"/>
        <end position="305"/>
    </location>
</feature>
<dbReference type="FunFam" id="1.20.1420.30:FF:000020">
    <property type="entry name" value="Vacuolar cation/proton exchanger"/>
    <property type="match status" value="1"/>
</dbReference>
<feature type="transmembrane region" description="Helical" evidence="12">
    <location>
        <begin position="325"/>
        <end position="348"/>
    </location>
</feature>
<evidence type="ECO:0000313" key="15">
    <source>
        <dbReference type="Proteomes" id="UP000694240"/>
    </source>
</evidence>
<keyword evidence="15" id="KW-1185">Reference proteome</keyword>
<proteinExistence type="inferred from homology"/>
<protein>
    <recommendedName>
        <fullName evidence="12">Vacuolar cation/proton exchanger</fullName>
    </recommendedName>
</protein>
<evidence type="ECO:0000256" key="4">
    <source>
        <dbReference type="ARBA" id="ARBA00022449"/>
    </source>
</evidence>
<dbReference type="Pfam" id="PF01699">
    <property type="entry name" value="Na_Ca_ex"/>
    <property type="match status" value="2"/>
</dbReference>
<evidence type="ECO:0000256" key="12">
    <source>
        <dbReference type="RuleBase" id="RU365028"/>
    </source>
</evidence>
<evidence type="ECO:0000256" key="8">
    <source>
        <dbReference type="ARBA" id="ARBA00022837"/>
    </source>
</evidence>
<evidence type="ECO:0000313" key="14">
    <source>
        <dbReference type="EMBL" id="KAG7628166.1"/>
    </source>
</evidence>
<dbReference type="GO" id="GO:0015369">
    <property type="term" value="F:calcium:proton antiporter activity"/>
    <property type="evidence" value="ECO:0007669"/>
    <property type="project" value="UniProtKB-UniRule"/>
</dbReference>
<dbReference type="PANTHER" id="PTHR31503">
    <property type="entry name" value="VACUOLAR CALCIUM ION TRANSPORTER"/>
    <property type="match status" value="1"/>
</dbReference>
<evidence type="ECO:0000256" key="1">
    <source>
        <dbReference type="ARBA" id="ARBA00004128"/>
    </source>
</evidence>
<dbReference type="NCBIfam" id="TIGR00378">
    <property type="entry name" value="cax"/>
    <property type="match status" value="1"/>
</dbReference>
<keyword evidence="5 12" id="KW-0926">Vacuole</keyword>
<evidence type="ECO:0000256" key="7">
    <source>
        <dbReference type="ARBA" id="ARBA00022692"/>
    </source>
</evidence>
<dbReference type="NCBIfam" id="TIGR00846">
    <property type="entry name" value="caca2"/>
    <property type="match status" value="1"/>
</dbReference>
<feature type="transmembrane region" description="Helical" evidence="12">
    <location>
        <begin position="200"/>
        <end position="220"/>
    </location>
</feature>
<dbReference type="GO" id="GO:0006874">
    <property type="term" value="P:intracellular calcium ion homeostasis"/>
    <property type="evidence" value="ECO:0007669"/>
    <property type="project" value="TreeGrafter"/>
</dbReference>
<dbReference type="InterPro" id="IPR004713">
    <property type="entry name" value="CaH_exchang"/>
</dbReference>
<feature type="transmembrane region" description="Helical" evidence="12">
    <location>
        <begin position="387"/>
        <end position="406"/>
    </location>
</feature>
<evidence type="ECO:0000259" key="13">
    <source>
        <dbReference type="Pfam" id="PF01699"/>
    </source>
</evidence>
<name>A0A8T2EY51_9BRAS</name>
<keyword evidence="4 12" id="KW-0050">Antiport</keyword>
<feature type="transmembrane region" description="Helical" evidence="12">
    <location>
        <begin position="69"/>
        <end position="87"/>
    </location>
</feature>
<accession>A0A8T2EY51</accession>
<feature type="transmembrane region" description="Helical" evidence="12">
    <location>
        <begin position="240"/>
        <end position="257"/>
    </location>
</feature>
<reference evidence="14 15" key="1">
    <citation type="submission" date="2020-12" db="EMBL/GenBank/DDBJ databases">
        <title>Concerted genomic and epigenomic changes stabilize Arabidopsis allopolyploids.</title>
        <authorList>
            <person name="Chen Z."/>
        </authorList>
    </citation>
    <scope>NUCLEOTIDE SEQUENCE [LARGE SCALE GENOMIC DNA]</scope>
    <source>
        <strain evidence="14">Allo738</strain>
        <tissue evidence="14">Leaf</tissue>
    </source>
</reference>
<evidence type="ECO:0000256" key="9">
    <source>
        <dbReference type="ARBA" id="ARBA00022989"/>
    </source>
</evidence>
<keyword evidence="11 12" id="KW-0472">Membrane</keyword>
<dbReference type="InterPro" id="IPR004798">
    <property type="entry name" value="CAX-like"/>
</dbReference>
<keyword evidence="9 12" id="KW-1133">Transmembrane helix</keyword>
<dbReference type="AlphaFoldDB" id="A0A8T2EY51"/>
<dbReference type="EMBL" id="JAEFBK010000003">
    <property type="protein sequence ID" value="KAG7628166.1"/>
    <property type="molecule type" value="Genomic_DNA"/>
</dbReference>
<gene>
    <name evidence="14" type="ORF">ISN45_At03g044500</name>
</gene>
<dbReference type="PANTHER" id="PTHR31503:SF1">
    <property type="entry name" value="VACUOLAR CATION_PROTON EXCHANGER 3"/>
    <property type="match status" value="1"/>
</dbReference>
<keyword evidence="7 12" id="KW-0812">Transmembrane</keyword>
<evidence type="ECO:0000256" key="11">
    <source>
        <dbReference type="ARBA" id="ARBA00023136"/>
    </source>
</evidence>
<comment type="function">
    <text evidence="12">Vacuolar cation/proton exchanger (CAX). Translocates Ca(2+) and other metal ions into vacuoles using the proton gradient formed by H(+)-ATPase and H(+)-pyrophosphatase.</text>
</comment>
<feature type="transmembrane region" description="Helical" evidence="12">
    <location>
        <begin position="156"/>
        <end position="179"/>
    </location>
</feature>
<comment type="caution">
    <text evidence="12">Lacks conserved residue(s) required for the propagation of feature annotation.</text>
</comment>
<comment type="subcellular location">
    <subcellularLocation>
        <location evidence="1">Vacuole membrane</location>
        <topology evidence="1">Multi-pass membrane protein</topology>
    </subcellularLocation>
</comment>
<dbReference type="GO" id="GO:0009705">
    <property type="term" value="C:plant-type vacuole membrane"/>
    <property type="evidence" value="ECO:0007669"/>
    <property type="project" value="TreeGrafter"/>
</dbReference>
<evidence type="ECO:0000256" key="3">
    <source>
        <dbReference type="ARBA" id="ARBA00022448"/>
    </source>
</evidence>
<keyword evidence="6 12" id="KW-0109">Calcium transport</keyword>
<feature type="domain" description="Sodium/calcium exchanger membrane region" evidence="13">
    <location>
        <begin position="290"/>
        <end position="419"/>
    </location>
</feature>
<evidence type="ECO:0000256" key="2">
    <source>
        <dbReference type="ARBA" id="ARBA00008248"/>
    </source>
</evidence>
<organism evidence="14 15">
    <name type="scientific">Arabidopsis thaliana x Arabidopsis arenosa</name>
    <dbReference type="NCBI Taxonomy" id="1240361"/>
    <lineage>
        <taxon>Eukaryota</taxon>
        <taxon>Viridiplantae</taxon>
        <taxon>Streptophyta</taxon>
        <taxon>Embryophyta</taxon>
        <taxon>Tracheophyta</taxon>
        <taxon>Spermatophyta</taxon>
        <taxon>Magnoliopsida</taxon>
        <taxon>eudicotyledons</taxon>
        <taxon>Gunneridae</taxon>
        <taxon>Pentapetalae</taxon>
        <taxon>rosids</taxon>
        <taxon>malvids</taxon>
        <taxon>Brassicales</taxon>
        <taxon>Brassicaceae</taxon>
        <taxon>Camelineae</taxon>
        <taxon>Arabidopsis</taxon>
    </lineage>
</organism>
<feature type="transmembrane region" description="Helical" evidence="12">
    <location>
        <begin position="360"/>
        <end position="381"/>
    </location>
</feature>
<dbReference type="Proteomes" id="UP000694240">
    <property type="component" value="Chromosome 3"/>
</dbReference>
<keyword evidence="10 12" id="KW-0406">Ion transport</keyword>
<feature type="transmembrane region" description="Helical" evidence="12">
    <location>
        <begin position="93"/>
        <end position="110"/>
    </location>
</feature>
<evidence type="ECO:0000256" key="10">
    <source>
        <dbReference type="ARBA" id="ARBA00023065"/>
    </source>
</evidence>
<feature type="transmembrane region" description="Helical" evidence="12">
    <location>
        <begin position="131"/>
        <end position="150"/>
    </location>
</feature>
<evidence type="ECO:0000256" key="5">
    <source>
        <dbReference type="ARBA" id="ARBA00022554"/>
    </source>
</evidence>
<comment type="caution">
    <text evidence="14">The sequence shown here is derived from an EMBL/GenBank/DDBJ whole genome shotgun (WGS) entry which is preliminary data.</text>
</comment>
<keyword evidence="8 12" id="KW-0106">Calcium</keyword>
<keyword evidence="3 12" id="KW-0813">Transport</keyword>
<feature type="domain" description="Sodium/calcium exchanger membrane region" evidence="13">
    <location>
        <begin position="97"/>
        <end position="257"/>
    </location>
</feature>